<dbReference type="Proteomes" id="UP000575083">
    <property type="component" value="Unassembled WGS sequence"/>
</dbReference>
<proteinExistence type="predicted"/>
<organism evidence="1 2">
    <name type="scientific">Acidovorax soli</name>
    <dbReference type="NCBI Taxonomy" id="592050"/>
    <lineage>
        <taxon>Bacteria</taxon>
        <taxon>Pseudomonadati</taxon>
        <taxon>Pseudomonadota</taxon>
        <taxon>Betaproteobacteria</taxon>
        <taxon>Burkholderiales</taxon>
        <taxon>Comamonadaceae</taxon>
        <taxon>Acidovorax</taxon>
    </lineage>
</organism>
<comment type="caution">
    <text evidence="1">The sequence shown here is derived from an EMBL/GenBank/DDBJ whole genome shotgun (WGS) entry which is preliminary data.</text>
</comment>
<dbReference type="AlphaFoldDB" id="A0A7X0PJD2"/>
<reference evidence="1 2" key="1">
    <citation type="submission" date="2020-08" db="EMBL/GenBank/DDBJ databases">
        <title>Functional genomics of gut bacteria from endangered species of beetles.</title>
        <authorList>
            <person name="Carlos-Shanley C."/>
        </authorList>
    </citation>
    <scope>NUCLEOTIDE SEQUENCE [LARGE SCALE GENOMIC DNA]</scope>
    <source>
        <strain evidence="1 2">S00198</strain>
    </source>
</reference>
<protein>
    <submittedName>
        <fullName evidence="1">Uncharacterized protein</fullName>
    </submittedName>
</protein>
<keyword evidence="2" id="KW-1185">Reference proteome</keyword>
<accession>A0A7X0PJD2</accession>
<sequence>MGLFTRRLQAAPFGVLATEGQSKVWEGEIGIPHLGEGFALRVHGARQGPTAAQAEAFARLLANARQVRQEATPALLAFLTECGVVPPGVALNAATLWDHLTPCFIEVHPEDGEGTCSLGYEIPWEASQLVHIDTAHGAFTGVHAE</sequence>
<dbReference type="RefSeq" id="WP_184863644.1">
    <property type="nucleotide sequence ID" value="NZ_JACHLK010000016.1"/>
</dbReference>
<name>A0A7X0PJD2_9BURK</name>
<gene>
    <name evidence="1" type="ORF">HNP48_005754</name>
</gene>
<evidence type="ECO:0000313" key="1">
    <source>
        <dbReference type="EMBL" id="MBB6563037.1"/>
    </source>
</evidence>
<dbReference type="EMBL" id="JACHLK010000016">
    <property type="protein sequence ID" value="MBB6563037.1"/>
    <property type="molecule type" value="Genomic_DNA"/>
</dbReference>
<evidence type="ECO:0000313" key="2">
    <source>
        <dbReference type="Proteomes" id="UP000575083"/>
    </source>
</evidence>